<comment type="caution">
    <text evidence="2">The sequence shown here is derived from an EMBL/GenBank/DDBJ whole genome shotgun (WGS) entry which is preliminary data.</text>
</comment>
<evidence type="ECO:0000313" key="2">
    <source>
        <dbReference type="EMBL" id="GAA5113369.1"/>
    </source>
</evidence>
<dbReference type="EMBL" id="BAABHY010000006">
    <property type="protein sequence ID" value="GAA5113369.1"/>
    <property type="molecule type" value="Genomic_DNA"/>
</dbReference>
<sequence length="113" mass="13024">MSYLGMNSITGRTLTDDAHIKQSIKDIILTPIGSRVERRDYGSMLFFLIDHPNHTATQLKIMSATVMALTQWEPRITIDSMQFTISKEKLLLELTYYLKSQSNQKNTTEIEVR</sequence>
<dbReference type="Gene3D" id="3.10.450.40">
    <property type="match status" value="1"/>
</dbReference>
<organism evidence="2 3">
    <name type="scientific">Orbus sasakiae</name>
    <dbReference type="NCBI Taxonomy" id="1078475"/>
    <lineage>
        <taxon>Bacteria</taxon>
        <taxon>Pseudomonadati</taxon>
        <taxon>Pseudomonadota</taxon>
        <taxon>Gammaproteobacteria</taxon>
        <taxon>Orbales</taxon>
        <taxon>Orbaceae</taxon>
        <taxon>Orbus</taxon>
    </lineage>
</organism>
<dbReference type="InterPro" id="IPR007048">
    <property type="entry name" value="IraD/Gp25-like"/>
</dbReference>
<evidence type="ECO:0000313" key="3">
    <source>
        <dbReference type="Proteomes" id="UP001500171"/>
    </source>
</evidence>
<dbReference type="SUPFAM" id="SSF160719">
    <property type="entry name" value="gpW/gp25-like"/>
    <property type="match status" value="1"/>
</dbReference>
<evidence type="ECO:0000259" key="1">
    <source>
        <dbReference type="Pfam" id="PF04965"/>
    </source>
</evidence>
<dbReference type="Pfam" id="PF04965">
    <property type="entry name" value="GPW_gp25"/>
    <property type="match status" value="1"/>
</dbReference>
<dbReference type="Proteomes" id="UP001500171">
    <property type="component" value="Unassembled WGS sequence"/>
</dbReference>
<reference evidence="3" key="1">
    <citation type="journal article" date="2019" name="Int. J. Syst. Evol. Microbiol.">
        <title>The Global Catalogue of Microorganisms (GCM) 10K type strain sequencing project: providing services to taxonomists for standard genome sequencing and annotation.</title>
        <authorList>
            <consortium name="The Broad Institute Genomics Platform"/>
            <consortium name="The Broad Institute Genome Sequencing Center for Infectious Disease"/>
            <person name="Wu L."/>
            <person name="Ma J."/>
        </authorList>
    </citation>
    <scope>NUCLEOTIDE SEQUENCE [LARGE SCALE GENOMIC DNA]</scope>
    <source>
        <strain evidence="3">JCM 18050</strain>
    </source>
</reference>
<accession>A0ABP9NAQ3</accession>
<proteinExistence type="predicted"/>
<keyword evidence="3" id="KW-1185">Reference proteome</keyword>
<feature type="domain" description="IraD/Gp25-like" evidence="1">
    <location>
        <begin position="17"/>
        <end position="101"/>
    </location>
</feature>
<gene>
    <name evidence="2" type="ORF">GCM10023211_21370</name>
</gene>
<name>A0ABP9NAQ3_9GAMM</name>
<protein>
    <submittedName>
        <fullName evidence="2">GPW/gp25 family protein</fullName>
    </submittedName>
</protein>